<comment type="caution">
    <text evidence="2">The sequence shown here is derived from an EMBL/GenBank/DDBJ whole genome shotgun (WGS) entry which is preliminary data.</text>
</comment>
<proteinExistence type="predicted"/>
<name>A0ABV0KCJ8_9CYAN</name>
<evidence type="ECO:0000313" key="2">
    <source>
        <dbReference type="EMBL" id="MEP0950296.1"/>
    </source>
</evidence>
<protein>
    <submittedName>
        <fullName evidence="2">Uncharacterized protein</fullName>
    </submittedName>
</protein>
<evidence type="ECO:0000256" key="1">
    <source>
        <dbReference type="SAM" id="MobiDB-lite"/>
    </source>
</evidence>
<accession>A0ABV0KCJ8</accession>
<feature type="region of interest" description="Disordered" evidence="1">
    <location>
        <begin position="1"/>
        <end position="32"/>
    </location>
</feature>
<keyword evidence="3" id="KW-1185">Reference proteome</keyword>
<evidence type="ECO:0000313" key="3">
    <source>
        <dbReference type="Proteomes" id="UP001482513"/>
    </source>
</evidence>
<dbReference type="RefSeq" id="WP_348251392.1">
    <property type="nucleotide sequence ID" value="NZ_JAMPKX010000026.1"/>
</dbReference>
<sequence>MVCAVPRKKSDFSPGEHPHSQGNLQPREPMYGEAKKRRQLLATDEGWEGFKALATSMGLSASELVERLGRGTIPLEAPQGDVLTVVKWGNVHCKAVDANGAEYACKRVSSPD</sequence>
<dbReference type="EMBL" id="JAMPKX010000026">
    <property type="protein sequence ID" value="MEP0950296.1"/>
    <property type="molecule type" value="Genomic_DNA"/>
</dbReference>
<feature type="compositionally biased region" description="Basic and acidic residues" evidence="1">
    <location>
        <begin position="8"/>
        <end position="19"/>
    </location>
</feature>
<gene>
    <name evidence="2" type="ORF">NC992_25745</name>
</gene>
<dbReference type="Proteomes" id="UP001482513">
    <property type="component" value="Unassembled WGS sequence"/>
</dbReference>
<organism evidence="2 3">
    <name type="scientific">Leptolyngbya subtilissima DQ-A4</name>
    <dbReference type="NCBI Taxonomy" id="2933933"/>
    <lineage>
        <taxon>Bacteria</taxon>
        <taxon>Bacillati</taxon>
        <taxon>Cyanobacteriota</taxon>
        <taxon>Cyanophyceae</taxon>
        <taxon>Leptolyngbyales</taxon>
        <taxon>Leptolyngbyaceae</taxon>
        <taxon>Leptolyngbya group</taxon>
        <taxon>Leptolyngbya</taxon>
    </lineage>
</organism>
<reference evidence="2 3" key="1">
    <citation type="submission" date="2022-04" db="EMBL/GenBank/DDBJ databases">
        <title>Positive selection, recombination, and allopatry shape intraspecific diversity of widespread and dominant cyanobacteria.</title>
        <authorList>
            <person name="Wei J."/>
            <person name="Shu W."/>
            <person name="Hu C."/>
        </authorList>
    </citation>
    <scope>NUCLEOTIDE SEQUENCE [LARGE SCALE GENOMIC DNA]</scope>
    <source>
        <strain evidence="2 3">DQ-A4</strain>
    </source>
</reference>